<evidence type="ECO:0000256" key="6">
    <source>
        <dbReference type="ARBA" id="ARBA00022603"/>
    </source>
</evidence>
<dbReference type="PANTHER" id="PTHR11579">
    <property type="entry name" value="PROTEIN-L-ISOASPARTATE O-METHYLTRANSFERASE"/>
    <property type="match status" value="1"/>
</dbReference>
<dbReference type="NCBIfam" id="NF001453">
    <property type="entry name" value="PRK00312.1"/>
    <property type="match status" value="1"/>
</dbReference>
<keyword evidence="5" id="KW-0963">Cytoplasm</keyword>
<dbReference type="EC" id="2.1.1.77" evidence="3 9"/>
<evidence type="ECO:0000256" key="9">
    <source>
        <dbReference type="NCBIfam" id="TIGR00080"/>
    </source>
</evidence>
<reference evidence="10 11" key="1">
    <citation type="submission" date="2018-04" db="EMBL/GenBank/DDBJ databases">
        <title>Genomic Encyclopedia of Archaeal and Bacterial Type Strains, Phase II (KMG-II): from individual species to whole genera.</title>
        <authorList>
            <person name="Goeker M."/>
        </authorList>
    </citation>
    <scope>NUCLEOTIDE SEQUENCE [LARGE SCALE GENOMIC DNA]</scope>
    <source>
        <strain evidence="10 11">DSM 23382</strain>
    </source>
</reference>
<dbReference type="CDD" id="cd02440">
    <property type="entry name" value="AdoMet_MTases"/>
    <property type="match status" value="1"/>
</dbReference>
<dbReference type="PANTHER" id="PTHR11579:SF0">
    <property type="entry name" value="PROTEIN-L-ISOASPARTATE(D-ASPARTATE) O-METHYLTRANSFERASE"/>
    <property type="match status" value="1"/>
</dbReference>
<name>A0A2T5V8H6_9HYPH</name>
<dbReference type="AlphaFoldDB" id="A0A2T5V8H6"/>
<evidence type="ECO:0000256" key="5">
    <source>
        <dbReference type="ARBA" id="ARBA00022490"/>
    </source>
</evidence>
<evidence type="ECO:0000256" key="2">
    <source>
        <dbReference type="ARBA" id="ARBA00005369"/>
    </source>
</evidence>
<gene>
    <name evidence="10" type="ORF">C8N35_10547</name>
</gene>
<dbReference type="Proteomes" id="UP000244081">
    <property type="component" value="Unassembled WGS sequence"/>
</dbReference>
<proteinExistence type="inferred from homology"/>
<dbReference type="Gene3D" id="3.40.50.150">
    <property type="entry name" value="Vaccinia Virus protein VP39"/>
    <property type="match status" value="1"/>
</dbReference>
<accession>A0A2T5V8H6</accession>
<dbReference type="InterPro" id="IPR000682">
    <property type="entry name" value="PCMT"/>
</dbReference>
<sequence length="223" mass="24208">MSDADDEAPVRGANEREACLGLILDLRSRGIRDTRLLGAIERVPRRLFLSARQHMLAYVDTQLPIECGQTTPAPSAMARMITALELKPEHRVLHIGTGSGYQAAILGQMVAQVVTLERYRTLVELARQRLVTLKLANVEVRHADGLAGLKGEEEPFDRILLSGAVSSLPGPLMDNLAEGGLLVAPVGLVGEEQRLIRFSRDGKQADLGPLRLVPLAEGLATRL</sequence>
<keyword evidence="11" id="KW-1185">Reference proteome</keyword>
<protein>
    <recommendedName>
        <fullName evidence="4 9">Protein-L-isoaspartate O-methyltransferase</fullName>
        <ecNumber evidence="3 9">2.1.1.77</ecNumber>
    </recommendedName>
</protein>
<dbReference type="EMBL" id="QAYG01000005">
    <property type="protein sequence ID" value="PTW60047.1"/>
    <property type="molecule type" value="Genomic_DNA"/>
</dbReference>
<organism evidence="10 11">
    <name type="scientific">Breoghania corrubedonensis</name>
    <dbReference type="NCBI Taxonomy" id="665038"/>
    <lineage>
        <taxon>Bacteria</taxon>
        <taxon>Pseudomonadati</taxon>
        <taxon>Pseudomonadota</taxon>
        <taxon>Alphaproteobacteria</taxon>
        <taxon>Hyphomicrobiales</taxon>
        <taxon>Stappiaceae</taxon>
        <taxon>Breoghania</taxon>
    </lineage>
</organism>
<dbReference type="GO" id="GO:0030091">
    <property type="term" value="P:protein repair"/>
    <property type="evidence" value="ECO:0007669"/>
    <property type="project" value="UniProtKB-UniRule"/>
</dbReference>
<dbReference type="SUPFAM" id="SSF53335">
    <property type="entry name" value="S-adenosyl-L-methionine-dependent methyltransferases"/>
    <property type="match status" value="1"/>
</dbReference>
<evidence type="ECO:0000313" key="10">
    <source>
        <dbReference type="EMBL" id="PTW60047.1"/>
    </source>
</evidence>
<dbReference type="Pfam" id="PF01135">
    <property type="entry name" value="PCMT"/>
    <property type="match status" value="1"/>
</dbReference>
<evidence type="ECO:0000256" key="7">
    <source>
        <dbReference type="ARBA" id="ARBA00022679"/>
    </source>
</evidence>
<keyword evidence="7 10" id="KW-0808">Transferase</keyword>
<comment type="subcellular location">
    <subcellularLocation>
        <location evidence="1">Cytoplasm</location>
    </subcellularLocation>
</comment>
<evidence type="ECO:0000256" key="3">
    <source>
        <dbReference type="ARBA" id="ARBA00011890"/>
    </source>
</evidence>
<comment type="caution">
    <text evidence="10">The sequence shown here is derived from an EMBL/GenBank/DDBJ whole genome shotgun (WGS) entry which is preliminary data.</text>
</comment>
<dbReference type="RefSeq" id="WP_107990353.1">
    <property type="nucleotide sequence ID" value="NZ_QAYG01000005.1"/>
</dbReference>
<evidence type="ECO:0000256" key="4">
    <source>
        <dbReference type="ARBA" id="ARBA00013346"/>
    </source>
</evidence>
<evidence type="ECO:0000256" key="1">
    <source>
        <dbReference type="ARBA" id="ARBA00004496"/>
    </source>
</evidence>
<dbReference type="NCBIfam" id="TIGR00080">
    <property type="entry name" value="pimt"/>
    <property type="match status" value="1"/>
</dbReference>
<keyword evidence="6 10" id="KW-0489">Methyltransferase</keyword>
<keyword evidence="8" id="KW-0949">S-adenosyl-L-methionine</keyword>
<dbReference type="OrthoDB" id="9810066at2"/>
<dbReference type="GO" id="GO:0032259">
    <property type="term" value="P:methylation"/>
    <property type="evidence" value="ECO:0007669"/>
    <property type="project" value="UniProtKB-KW"/>
</dbReference>
<evidence type="ECO:0000256" key="8">
    <source>
        <dbReference type="ARBA" id="ARBA00022691"/>
    </source>
</evidence>
<dbReference type="GO" id="GO:0004719">
    <property type="term" value="F:protein-L-isoaspartate (D-aspartate) O-methyltransferase activity"/>
    <property type="evidence" value="ECO:0007669"/>
    <property type="project" value="UniProtKB-UniRule"/>
</dbReference>
<dbReference type="InterPro" id="IPR029063">
    <property type="entry name" value="SAM-dependent_MTases_sf"/>
</dbReference>
<comment type="similarity">
    <text evidence="2">Belongs to the methyltransferase superfamily. L-isoaspartyl/D-aspartyl protein methyltransferase family.</text>
</comment>
<evidence type="ECO:0000313" key="11">
    <source>
        <dbReference type="Proteomes" id="UP000244081"/>
    </source>
</evidence>
<dbReference type="GO" id="GO:0005737">
    <property type="term" value="C:cytoplasm"/>
    <property type="evidence" value="ECO:0007669"/>
    <property type="project" value="UniProtKB-SubCell"/>
</dbReference>